<dbReference type="GO" id="GO:0015031">
    <property type="term" value="P:protein transport"/>
    <property type="evidence" value="ECO:0007669"/>
    <property type="project" value="UniProtKB-KW"/>
</dbReference>
<dbReference type="Pfam" id="PF08314">
    <property type="entry name" value="Sec39"/>
    <property type="match status" value="1"/>
</dbReference>
<evidence type="ECO:0000256" key="4">
    <source>
        <dbReference type="ARBA" id="ARBA00022927"/>
    </source>
</evidence>
<keyword evidence="3" id="KW-0256">Endoplasmic reticulum</keyword>
<dbReference type="GeneID" id="36569933"/>
<accession>A0A2T3B0E1</accession>
<feature type="region of interest" description="Disordered" evidence="5">
    <location>
        <begin position="815"/>
        <end position="834"/>
    </location>
</feature>
<feature type="region of interest" description="Disordered" evidence="5">
    <location>
        <begin position="750"/>
        <end position="769"/>
    </location>
</feature>
<proteinExistence type="predicted"/>
<dbReference type="AlphaFoldDB" id="A0A2T3B0E1"/>
<dbReference type="GO" id="GO:0006890">
    <property type="term" value="P:retrograde vesicle-mediated transport, Golgi to endoplasmic reticulum"/>
    <property type="evidence" value="ECO:0007669"/>
    <property type="project" value="InterPro"/>
</dbReference>
<dbReference type="RefSeq" id="XP_024720384.1">
    <property type="nucleotide sequence ID" value="XM_024861852.1"/>
</dbReference>
<sequence>MAGPQLSPAKVVLLAVQLAHKAEVSHLRTLISQHRKTLRTEIVLRVILSHLPESLESSQYVQFLQDLVEGDIVEDPNFPVDKSVLDGLSDKEASKKVRKLRLLPLLWPNAPADAPEDPLTLFLIHRSLRIDENTGLITQVPALVTPFLQRSSYLRTWFISTILPLLRLNYEYHPQDGSNISIAVFERLDDEAGVKLLLSRSNIPETDDTSDETLGRDLRGLIGPWMYGDNRLKRRKILRKSTFDAQTVPPLDEAPAVNEKYASWEEVFKWITAQATSGWETAVQTIEQWEGPGDVDLGGYEDRNAWLDEDDQQHLEQRYARSALAAAYLIPEASLDALVGVHRILSRTITRLDLERIPTLEVAGGLLSPVSIRGENNIVSPKNAVFLRNGLMDEQNILTKPSKVSLRFLHALLISAFLFTRERTALSVLRAGQVTLRQDESEQKMELARFMAKGPGLSPTKGDDRYWTRIRNEILWMRSWGAEELGEATDGLPGKGIFGQIPKEYMEVEILKGLLSNSRFTLANQIYEKSPERPISKGVLEETVISAAMEAYDNATNPNKTRGGVKRCHEILRAFRETLANSIRSTQLEHLIIVTHAVGEYRLVLKQKEPFTPVALRVHADPISIIGRILEQNPRSYTKINDFVWMGKEMTKAGLPVRDTTVDSTISEQQFLDQESVAERRVVAMCISAALAEDDFETAYSYITTRLAAIASQAHTRTPDHGRRGGLFAERPPRIIDDWSWKAALEAGKYRRTSQTTKPTHLGNSSGNPEIRHLEQRMDCLSHALRFAPKSTLQEILNAYRRCEEELETQTKLEAEQEEAWDTQGDDKAMPGGFGVKKRDVAPYSSRAAEEAPMSLFDLSRASMARAQSGFSALASLQNKMGNLSVEALGESGMDSESSAARQAMRKRDQLKNVATGALASGVGWLIGATPNPGNSQNH</sequence>
<feature type="domain" description="Sec39" evidence="6">
    <location>
        <begin position="12"/>
        <end position="821"/>
    </location>
</feature>
<keyword evidence="4" id="KW-0653">Protein transport</keyword>
<keyword evidence="2" id="KW-0813">Transport</keyword>
<evidence type="ECO:0000313" key="7">
    <source>
        <dbReference type="EMBL" id="PSS16876.1"/>
    </source>
</evidence>
<dbReference type="Proteomes" id="UP000241818">
    <property type="component" value="Unassembled WGS sequence"/>
</dbReference>
<dbReference type="PANTHER" id="PTHR40787:SF3">
    <property type="entry name" value="PROTEIN TRANSPORT PROTEIN SEC39"/>
    <property type="match status" value="1"/>
</dbReference>
<dbReference type="InParanoid" id="A0A2T3B0E1"/>
<evidence type="ECO:0000256" key="5">
    <source>
        <dbReference type="SAM" id="MobiDB-lite"/>
    </source>
</evidence>
<dbReference type="PANTHER" id="PTHR40787">
    <property type="entry name" value="SECRETED PROTEIN"/>
    <property type="match status" value="1"/>
</dbReference>
<gene>
    <name evidence="7" type="ORF">M430DRAFT_122627</name>
</gene>
<evidence type="ECO:0000256" key="1">
    <source>
        <dbReference type="ARBA" id="ARBA00004240"/>
    </source>
</evidence>
<protein>
    <recommendedName>
        <fullName evidence="6">Sec39 domain-containing protein</fullName>
    </recommendedName>
</protein>
<evidence type="ECO:0000256" key="3">
    <source>
        <dbReference type="ARBA" id="ARBA00022824"/>
    </source>
</evidence>
<keyword evidence="8" id="KW-1185">Reference proteome</keyword>
<feature type="compositionally biased region" description="Polar residues" evidence="5">
    <location>
        <begin position="753"/>
        <end position="768"/>
    </location>
</feature>
<evidence type="ECO:0000259" key="6">
    <source>
        <dbReference type="Pfam" id="PF08314"/>
    </source>
</evidence>
<comment type="subcellular location">
    <subcellularLocation>
        <location evidence="1">Endoplasmic reticulum</location>
    </subcellularLocation>
</comment>
<organism evidence="7 8">
    <name type="scientific">Amorphotheca resinae ATCC 22711</name>
    <dbReference type="NCBI Taxonomy" id="857342"/>
    <lineage>
        <taxon>Eukaryota</taxon>
        <taxon>Fungi</taxon>
        <taxon>Dikarya</taxon>
        <taxon>Ascomycota</taxon>
        <taxon>Pezizomycotina</taxon>
        <taxon>Leotiomycetes</taxon>
        <taxon>Helotiales</taxon>
        <taxon>Amorphothecaceae</taxon>
        <taxon>Amorphotheca</taxon>
    </lineage>
</organism>
<reference evidence="7 8" key="1">
    <citation type="journal article" date="2018" name="New Phytol.">
        <title>Comparative genomics and transcriptomics depict ericoid mycorrhizal fungi as versatile saprotrophs and plant mutualists.</title>
        <authorList>
            <person name="Martino E."/>
            <person name="Morin E."/>
            <person name="Grelet G.A."/>
            <person name="Kuo A."/>
            <person name="Kohler A."/>
            <person name="Daghino S."/>
            <person name="Barry K.W."/>
            <person name="Cichocki N."/>
            <person name="Clum A."/>
            <person name="Dockter R.B."/>
            <person name="Hainaut M."/>
            <person name="Kuo R.C."/>
            <person name="LaButti K."/>
            <person name="Lindahl B.D."/>
            <person name="Lindquist E.A."/>
            <person name="Lipzen A."/>
            <person name="Khouja H.R."/>
            <person name="Magnuson J."/>
            <person name="Murat C."/>
            <person name="Ohm R.A."/>
            <person name="Singer S.W."/>
            <person name="Spatafora J.W."/>
            <person name="Wang M."/>
            <person name="Veneault-Fourrey C."/>
            <person name="Henrissat B."/>
            <person name="Grigoriev I.V."/>
            <person name="Martin F.M."/>
            <person name="Perotto S."/>
        </authorList>
    </citation>
    <scope>NUCLEOTIDE SEQUENCE [LARGE SCALE GENOMIC DNA]</scope>
    <source>
        <strain evidence="7 8">ATCC 22711</strain>
    </source>
</reference>
<name>A0A2T3B0E1_AMORE</name>
<evidence type="ECO:0000313" key="8">
    <source>
        <dbReference type="Proteomes" id="UP000241818"/>
    </source>
</evidence>
<dbReference type="GO" id="GO:0005783">
    <property type="term" value="C:endoplasmic reticulum"/>
    <property type="evidence" value="ECO:0007669"/>
    <property type="project" value="UniProtKB-SubCell"/>
</dbReference>
<evidence type="ECO:0000256" key="2">
    <source>
        <dbReference type="ARBA" id="ARBA00022448"/>
    </source>
</evidence>
<dbReference type="EMBL" id="KZ679012">
    <property type="protein sequence ID" value="PSS16876.1"/>
    <property type="molecule type" value="Genomic_DNA"/>
</dbReference>
<dbReference type="OrthoDB" id="3434013at2759"/>
<dbReference type="InterPro" id="IPR013244">
    <property type="entry name" value="Sec39_domain"/>
</dbReference>